<evidence type="ECO:0000256" key="1">
    <source>
        <dbReference type="ARBA" id="ARBA00001946"/>
    </source>
</evidence>
<comment type="similarity">
    <text evidence="2 6">Belongs to the FPP/GGPP synthase family.</text>
</comment>
<evidence type="ECO:0000256" key="2">
    <source>
        <dbReference type="ARBA" id="ARBA00006706"/>
    </source>
</evidence>
<keyword evidence="5" id="KW-0460">Magnesium</keyword>
<evidence type="ECO:0000256" key="6">
    <source>
        <dbReference type="RuleBase" id="RU004466"/>
    </source>
</evidence>
<evidence type="ECO:0000256" key="3">
    <source>
        <dbReference type="ARBA" id="ARBA00022679"/>
    </source>
</evidence>
<dbReference type="PROSITE" id="PS00723">
    <property type="entry name" value="POLYPRENYL_SYNTHASE_1"/>
    <property type="match status" value="1"/>
</dbReference>
<dbReference type="GO" id="GO:0046872">
    <property type="term" value="F:metal ion binding"/>
    <property type="evidence" value="ECO:0007669"/>
    <property type="project" value="UniProtKB-KW"/>
</dbReference>
<dbReference type="PROSITE" id="PS00444">
    <property type="entry name" value="POLYPRENYL_SYNTHASE_2"/>
    <property type="match status" value="1"/>
</dbReference>
<dbReference type="Pfam" id="PF00348">
    <property type="entry name" value="polyprenyl_synt"/>
    <property type="match status" value="1"/>
</dbReference>
<keyword evidence="3 6" id="KW-0808">Transferase</keyword>
<dbReference type="PANTHER" id="PTHR12001:SF69">
    <property type="entry name" value="ALL TRANS-POLYPRENYL-DIPHOSPHATE SYNTHASE PDSS1"/>
    <property type="match status" value="1"/>
</dbReference>
<dbReference type="InterPro" id="IPR033749">
    <property type="entry name" value="Polyprenyl_synt_CS"/>
</dbReference>
<keyword evidence="4" id="KW-0479">Metal-binding</keyword>
<dbReference type="GO" id="GO:0008299">
    <property type="term" value="P:isoprenoid biosynthetic process"/>
    <property type="evidence" value="ECO:0007669"/>
    <property type="project" value="InterPro"/>
</dbReference>
<dbReference type="Gene3D" id="1.10.600.10">
    <property type="entry name" value="Farnesyl Diphosphate Synthase"/>
    <property type="match status" value="1"/>
</dbReference>
<dbReference type="InterPro" id="IPR008949">
    <property type="entry name" value="Isoprenoid_synthase_dom_sf"/>
</dbReference>
<organism evidence="7">
    <name type="scientific">uncultured spirochete</name>
    <dbReference type="NCBI Taxonomy" id="156406"/>
    <lineage>
        <taxon>Bacteria</taxon>
        <taxon>Pseudomonadati</taxon>
        <taxon>Spirochaetota</taxon>
        <taxon>Spirochaetia</taxon>
        <taxon>Spirochaetales</taxon>
        <taxon>environmental samples</taxon>
    </lineage>
</organism>
<gene>
    <name evidence="7" type="ORF">SPIROBIBN47_250082</name>
</gene>
<sequence length="330" mass="37102">MTQYWNDFPDIKDFLSETEALILSILENSTLPLREEVGRLVESGGKMLRPALVYVGGEFGLNPDRKKWSKKQEKRLVNIAAAIELLHTATLIHDDILDRASHRRGIPTLHQTLGTTNAILAGDWLLSRCYRIIAQYVHPSRAVLLAEFVSAICKAEINQDLTKYTFALSRRRYLQTIAGKTAALFALALHIGSAETGCSTFTTQALRRTGYNLGMAFQIIDDILDYESSLEELKKPVGNDIREGLCTLPLIYALEEKGEKIRPLLSDIRAHPDSVGSVLNLVHETDAIKRARKDAERYTRLAHAEIARLPEGKPRRDLELIVNSLLVRTY</sequence>
<dbReference type="EC" id="2.5.1.30" evidence="7"/>
<proteinExistence type="inferred from homology"/>
<dbReference type="PANTHER" id="PTHR12001">
    <property type="entry name" value="GERANYLGERANYL PYROPHOSPHATE SYNTHASE"/>
    <property type="match status" value="1"/>
</dbReference>
<name>A0A3P3XI55_9SPIR</name>
<dbReference type="SFLD" id="SFLDS00005">
    <property type="entry name" value="Isoprenoid_Synthase_Type_I"/>
    <property type="match status" value="1"/>
</dbReference>
<dbReference type="GO" id="GO:0000010">
    <property type="term" value="F:heptaprenyl diphosphate synthase activity"/>
    <property type="evidence" value="ECO:0007669"/>
    <property type="project" value="UniProtKB-EC"/>
</dbReference>
<protein>
    <submittedName>
        <fullName evidence="7">Trans-hexaprenyltranstransferase</fullName>
        <ecNumber evidence="7">2.5.1.30</ecNumber>
    </submittedName>
</protein>
<dbReference type="CDD" id="cd00685">
    <property type="entry name" value="Trans_IPPS_HT"/>
    <property type="match status" value="1"/>
</dbReference>
<comment type="cofactor">
    <cofactor evidence="1">
        <name>Mg(2+)</name>
        <dbReference type="ChEBI" id="CHEBI:18420"/>
    </cofactor>
</comment>
<dbReference type="SUPFAM" id="SSF48576">
    <property type="entry name" value="Terpenoid synthases"/>
    <property type="match status" value="1"/>
</dbReference>
<evidence type="ECO:0000256" key="4">
    <source>
        <dbReference type="ARBA" id="ARBA00022723"/>
    </source>
</evidence>
<dbReference type="InterPro" id="IPR000092">
    <property type="entry name" value="Polyprenyl_synt"/>
</dbReference>
<evidence type="ECO:0000313" key="7">
    <source>
        <dbReference type="EMBL" id="SLM12553.1"/>
    </source>
</evidence>
<dbReference type="AlphaFoldDB" id="A0A3P3XI55"/>
<reference evidence="7" key="1">
    <citation type="submission" date="2017-02" db="EMBL/GenBank/DDBJ databases">
        <authorList>
            <person name="Regsiter A."/>
            <person name="William W."/>
        </authorList>
    </citation>
    <scope>NUCLEOTIDE SEQUENCE</scope>
    <source>
        <strain evidence="7">Bib</strain>
    </source>
</reference>
<accession>A0A3P3XI55</accession>
<evidence type="ECO:0000256" key="5">
    <source>
        <dbReference type="ARBA" id="ARBA00022842"/>
    </source>
</evidence>
<dbReference type="EMBL" id="FWDM01000018">
    <property type="protein sequence ID" value="SLM12553.1"/>
    <property type="molecule type" value="Genomic_DNA"/>
</dbReference>